<accession>A0A6J7FCG1</accession>
<dbReference type="InterPro" id="IPR006259">
    <property type="entry name" value="Adenyl_kin_sub"/>
</dbReference>
<evidence type="ECO:0000313" key="4">
    <source>
        <dbReference type="EMBL" id="CAB4889233.1"/>
    </source>
</evidence>
<dbReference type="NCBIfam" id="NF001381">
    <property type="entry name" value="PRK00279.1-3"/>
    <property type="match status" value="1"/>
</dbReference>
<name>A0A6J7FCG1_9ZZZZ</name>
<dbReference type="PRINTS" id="PR00094">
    <property type="entry name" value="ADENYLTKNASE"/>
</dbReference>
<evidence type="ECO:0000256" key="2">
    <source>
        <dbReference type="ARBA" id="ARBA00022741"/>
    </source>
</evidence>
<dbReference type="Gene3D" id="3.40.50.300">
    <property type="entry name" value="P-loop containing nucleotide triphosphate hydrolases"/>
    <property type="match status" value="1"/>
</dbReference>
<keyword evidence="1" id="KW-0808">Transferase</keyword>
<dbReference type="CDD" id="cd01428">
    <property type="entry name" value="ADK"/>
    <property type="match status" value="1"/>
</dbReference>
<sequence length="211" mass="22888">MRLVLVGPPGAGKGTQAQFLAAHYGVPHISTGDIFRANLKENTSLGQEAKTFMDSGQLVPDAVTNAMVKDRLTWEDAANGFLLDGFPRNVAQAEVLRAILAEKRTPLDAVLELSIPNELIIGRLSSRRTCRGCGLPATPDASLCASCGGELYQREDDKAEVIAKRLDVYEEQTAPIIHFYRTEGLLITIDADGEIHEITERATTALSRVKA</sequence>
<dbReference type="InterPro" id="IPR000850">
    <property type="entry name" value="Adenylat/UMP-CMP_kin"/>
</dbReference>
<dbReference type="SUPFAM" id="SSF52540">
    <property type="entry name" value="P-loop containing nucleoside triphosphate hydrolases"/>
    <property type="match status" value="1"/>
</dbReference>
<dbReference type="InterPro" id="IPR033690">
    <property type="entry name" value="Adenylat_kinase_CS"/>
</dbReference>
<proteinExistence type="inferred from homology"/>
<dbReference type="NCBIfam" id="NF011100">
    <property type="entry name" value="PRK14527.1"/>
    <property type="match status" value="1"/>
</dbReference>
<keyword evidence="3" id="KW-0418">Kinase</keyword>
<dbReference type="AlphaFoldDB" id="A0A6J7FCG1"/>
<dbReference type="EMBL" id="CAFBLZ010000122">
    <property type="protein sequence ID" value="CAB4889233.1"/>
    <property type="molecule type" value="Genomic_DNA"/>
</dbReference>
<organism evidence="4">
    <name type="scientific">freshwater metagenome</name>
    <dbReference type="NCBI Taxonomy" id="449393"/>
    <lineage>
        <taxon>unclassified sequences</taxon>
        <taxon>metagenomes</taxon>
        <taxon>ecological metagenomes</taxon>
    </lineage>
</organism>
<dbReference type="PANTHER" id="PTHR23359">
    <property type="entry name" value="NUCLEOTIDE KINASE"/>
    <property type="match status" value="1"/>
</dbReference>
<dbReference type="GO" id="GO:0004017">
    <property type="term" value="F:AMP kinase activity"/>
    <property type="evidence" value="ECO:0007669"/>
    <property type="project" value="InterPro"/>
</dbReference>
<dbReference type="InterPro" id="IPR027417">
    <property type="entry name" value="P-loop_NTPase"/>
</dbReference>
<reference evidence="4" key="1">
    <citation type="submission" date="2020-05" db="EMBL/GenBank/DDBJ databases">
        <authorList>
            <person name="Chiriac C."/>
            <person name="Salcher M."/>
            <person name="Ghai R."/>
            <person name="Kavagutti S V."/>
        </authorList>
    </citation>
    <scope>NUCLEOTIDE SEQUENCE</scope>
</reference>
<evidence type="ECO:0000256" key="3">
    <source>
        <dbReference type="ARBA" id="ARBA00022777"/>
    </source>
</evidence>
<gene>
    <name evidence="4" type="ORF">UFOPK3482_01131</name>
</gene>
<dbReference type="NCBIfam" id="TIGR01351">
    <property type="entry name" value="adk"/>
    <property type="match status" value="1"/>
</dbReference>
<dbReference type="Pfam" id="PF00406">
    <property type="entry name" value="ADK"/>
    <property type="match status" value="1"/>
</dbReference>
<dbReference type="GO" id="GO:0005524">
    <property type="term" value="F:ATP binding"/>
    <property type="evidence" value="ECO:0007669"/>
    <property type="project" value="InterPro"/>
</dbReference>
<dbReference type="FunFam" id="3.40.50.300:FF:000106">
    <property type="entry name" value="Adenylate kinase mitochondrial"/>
    <property type="match status" value="1"/>
</dbReference>
<dbReference type="NCBIfam" id="NF001380">
    <property type="entry name" value="PRK00279.1-2"/>
    <property type="match status" value="1"/>
</dbReference>
<dbReference type="HAMAP" id="MF_00235">
    <property type="entry name" value="Adenylate_kinase_Adk"/>
    <property type="match status" value="1"/>
</dbReference>
<dbReference type="PROSITE" id="PS00113">
    <property type="entry name" value="ADENYLATE_KINASE"/>
    <property type="match status" value="1"/>
</dbReference>
<protein>
    <submittedName>
        <fullName evidence="4">Unannotated protein</fullName>
    </submittedName>
</protein>
<keyword evidence="2" id="KW-0547">Nucleotide-binding</keyword>
<evidence type="ECO:0000256" key="1">
    <source>
        <dbReference type="ARBA" id="ARBA00022679"/>
    </source>
</evidence>